<protein>
    <submittedName>
        <fullName evidence="1">Uncharacterized protein</fullName>
    </submittedName>
</protein>
<gene>
    <name evidence="1" type="ORF">XAP7430_1470006</name>
</gene>
<evidence type="ECO:0000313" key="1">
    <source>
        <dbReference type="EMBL" id="SON83573.1"/>
    </source>
</evidence>
<organism evidence="1 2">
    <name type="scientific">Xanthomonas campestris pv. phaseoli</name>
    <dbReference type="NCBI Taxonomy" id="317013"/>
    <lineage>
        <taxon>Bacteria</taxon>
        <taxon>Pseudomonadati</taxon>
        <taxon>Pseudomonadota</taxon>
        <taxon>Gammaproteobacteria</taxon>
        <taxon>Lysobacterales</taxon>
        <taxon>Lysobacteraceae</taxon>
        <taxon>Xanthomonas</taxon>
    </lineage>
</organism>
<dbReference type="AlphaFoldDB" id="A0AB38DWH4"/>
<dbReference type="Proteomes" id="UP000234166">
    <property type="component" value="Unassembled WGS sequence"/>
</dbReference>
<accession>A0AB38DWH4</accession>
<name>A0AB38DWH4_XANCH</name>
<dbReference type="EMBL" id="OCYS01000054">
    <property type="protein sequence ID" value="SON83573.1"/>
    <property type="molecule type" value="Genomic_DNA"/>
</dbReference>
<proteinExistence type="predicted"/>
<sequence length="62" mass="6861">MVLQLQYTRASMRPKSSVAGNQEPPTRLAGLAMLVRGPPDRVNKKPRLRGFLLVCASTIRGR</sequence>
<comment type="caution">
    <text evidence="1">The sequence shown here is derived from an EMBL/GenBank/DDBJ whole genome shotgun (WGS) entry which is preliminary data.</text>
</comment>
<reference evidence="1 2" key="1">
    <citation type="submission" date="2017-10" db="EMBL/GenBank/DDBJ databases">
        <authorList>
            <person name="Regsiter A."/>
            <person name="William W."/>
        </authorList>
    </citation>
    <scope>NUCLEOTIDE SEQUENCE [LARGE SCALE GENOMIC DNA]</scope>
    <source>
        <strain evidence="1 2">CFBP7430</strain>
    </source>
</reference>
<evidence type="ECO:0000313" key="2">
    <source>
        <dbReference type="Proteomes" id="UP000234166"/>
    </source>
</evidence>